<dbReference type="InterPro" id="IPR000182">
    <property type="entry name" value="GNAT_dom"/>
</dbReference>
<dbReference type="AlphaFoldDB" id="A0A917HKW1"/>
<dbReference type="EMBL" id="BMFR01000015">
    <property type="protein sequence ID" value="GGG82959.1"/>
    <property type="molecule type" value="Genomic_DNA"/>
</dbReference>
<dbReference type="Pfam" id="PF00583">
    <property type="entry name" value="Acetyltransf_1"/>
    <property type="match status" value="1"/>
</dbReference>
<accession>A0A917HKW1</accession>
<dbReference type="GO" id="GO:0016747">
    <property type="term" value="F:acyltransferase activity, transferring groups other than amino-acyl groups"/>
    <property type="evidence" value="ECO:0007669"/>
    <property type="project" value="InterPro"/>
</dbReference>
<dbReference type="Proteomes" id="UP000622860">
    <property type="component" value="Unassembled WGS sequence"/>
</dbReference>
<protein>
    <submittedName>
        <fullName evidence="2">N-acetyltransferase</fullName>
    </submittedName>
</protein>
<dbReference type="InterPro" id="IPR016181">
    <property type="entry name" value="Acyl_CoA_acyltransferase"/>
</dbReference>
<evidence type="ECO:0000313" key="3">
    <source>
        <dbReference type="Proteomes" id="UP000622860"/>
    </source>
</evidence>
<sequence>MQVEISPLTPDRWHDVEHLFGKCGACDGCWCMHWRLRNKDFKKRSNATNRSDFKNIVEENRQPGLLAYVEGEPVGWCSIAPRREFNERITYSHVFKPVDDKPVWSILCFYIHKDFRKQGIAKQLLKAAIEYACAHGAKTLEAFPKDTAGHASDADVYTGPVSLFQSFNFIEICRRHPKRPIMRYDVM</sequence>
<gene>
    <name evidence="2" type="ORF">GCM10011398_30630</name>
</gene>
<dbReference type="RefSeq" id="WP_188456249.1">
    <property type="nucleotide sequence ID" value="NZ_BMFR01000015.1"/>
</dbReference>
<keyword evidence="3" id="KW-1185">Reference proteome</keyword>
<dbReference type="Gene3D" id="3.40.630.30">
    <property type="match status" value="1"/>
</dbReference>
<reference evidence="2" key="2">
    <citation type="submission" date="2020-09" db="EMBL/GenBank/DDBJ databases">
        <authorList>
            <person name="Sun Q."/>
            <person name="Zhou Y."/>
        </authorList>
    </citation>
    <scope>NUCLEOTIDE SEQUENCE</scope>
    <source>
        <strain evidence="2">CGMCC 1.12754</strain>
    </source>
</reference>
<organism evidence="2 3">
    <name type="scientific">Virgibacillus oceani</name>
    <dbReference type="NCBI Taxonomy" id="1479511"/>
    <lineage>
        <taxon>Bacteria</taxon>
        <taxon>Bacillati</taxon>
        <taxon>Bacillota</taxon>
        <taxon>Bacilli</taxon>
        <taxon>Bacillales</taxon>
        <taxon>Bacillaceae</taxon>
        <taxon>Virgibacillus</taxon>
    </lineage>
</organism>
<evidence type="ECO:0000313" key="2">
    <source>
        <dbReference type="EMBL" id="GGG82959.1"/>
    </source>
</evidence>
<name>A0A917HKW1_9BACI</name>
<dbReference type="SUPFAM" id="SSF55729">
    <property type="entry name" value="Acyl-CoA N-acyltransferases (Nat)"/>
    <property type="match status" value="1"/>
</dbReference>
<dbReference type="PROSITE" id="PS51186">
    <property type="entry name" value="GNAT"/>
    <property type="match status" value="1"/>
</dbReference>
<proteinExistence type="predicted"/>
<evidence type="ECO:0000259" key="1">
    <source>
        <dbReference type="PROSITE" id="PS51186"/>
    </source>
</evidence>
<reference evidence="2" key="1">
    <citation type="journal article" date="2014" name="Int. J. Syst. Evol. Microbiol.">
        <title>Complete genome sequence of Corynebacterium casei LMG S-19264T (=DSM 44701T), isolated from a smear-ripened cheese.</title>
        <authorList>
            <consortium name="US DOE Joint Genome Institute (JGI-PGF)"/>
            <person name="Walter F."/>
            <person name="Albersmeier A."/>
            <person name="Kalinowski J."/>
            <person name="Ruckert C."/>
        </authorList>
    </citation>
    <scope>NUCLEOTIDE SEQUENCE</scope>
    <source>
        <strain evidence="2">CGMCC 1.12754</strain>
    </source>
</reference>
<feature type="domain" description="N-acetyltransferase" evidence="1">
    <location>
        <begin position="3"/>
        <end position="187"/>
    </location>
</feature>
<dbReference type="CDD" id="cd04301">
    <property type="entry name" value="NAT_SF"/>
    <property type="match status" value="1"/>
</dbReference>
<comment type="caution">
    <text evidence="2">The sequence shown here is derived from an EMBL/GenBank/DDBJ whole genome shotgun (WGS) entry which is preliminary data.</text>
</comment>